<dbReference type="GO" id="GO:0005886">
    <property type="term" value="C:plasma membrane"/>
    <property type="evidence" value="ECO:0007669"/>
    <property type="project" value="TreeGrafter"/>
</dbReference>
<keyword evidence="3" id="KW-1133">Transmembrane helix</keyword>
<keyword evidence="3" id="KW-0472">Membrane</keyword>
<dbReference type="PANTHER" id="PTHR10582">
    <property type="entry name" value="TRANSIENT RECEPTOR POTENTIAL ION CHANNEL PROTEIN"/>
    <property type="match status" value="1"/>
</dbReference>
<evidence type="ECO:0000313" key="5">
    <source>
        <dbReference type="Proteomes" id="UP000481153"/>
    </source>
</evidence>
<dbReference type="InterPro" id="IPR024862">
    <property type="entry name" value="TRPV"/>
</dbReference>
<dbReference type="AlphaFoldDB" id="A0A6G0XQH2"/>
<keyword evidence="3" id="KW-0812">Transmembrane</keyword>
<evidence type="ECO:0000256" key="3">
    <source>
        <dbReference type="SAM" id="Phobius"/>
    </source>
</evidence>
<feature type="transmembrane region" description="Helical" evidence="3">
    <location>
        <begin position="246"/>
        <end position="265"/>
    </location>
</feature>
<dbReference type="GO" id="GO:0098703">
    <property type="term" value="P:calcium ion import across plasma membrane"/>
    <property type="evidence" value="ECO:0007669"/>
    <property type="project" value="TreeGrafter"/>
</dbReference>
<feature type="coiled-coil region" evidence="2">
    <location>
        <begin position="413"/>
        <end position="440"/>
    </location>
</feature>
<evidence type="ECO:0000256" key="2">
    <source>
        <dbReference type="SAM" id="Coils"/>
    </source>
</evidence>
<dbReference type="GO" id="GO:0005216">
    <property type="term" value="F:monoatomic ion channel activity"/>
    <property type="evidence" value="ECO:0007669"/>
    <property type="project" value="InterPro"/>
</dbReference>
<evidence type="ECO:0000313" key="4">
    <source>
        <dbReference type="EMBL" id="KAF0742764.1"/>
    </source>
</evidence>
<feature type="transmembrane region" description="Helical" evidence="3">
    <location>
        <begin position="179"/>
        <end position="199"/>
    </location>
</feature>
<name>A0A6G0XQH2_9STRA</name>
<comment type="caution">
    <text evidence="4">The sequence shown here is derived from an EMBL/GenBank/DDBJ whole genome shotgun (WGS) entry which is preliminary data.</text>
</comment>
<dbReference type="VEuPathDB" id="FungiDB:AeMF1_016604"/>
<protein>
    <recommendedName>
        <fullName evidence="6">Ion transport domain-containing protein</fullName>
    </recommendedName>
</protein>
<keyword evidence="2" id="KW-0175">Coiled coil</keyword>
<feature type="transmembrane region" description="Helical" evidence="3">
    <location>
        <begin position="141"/>
        <end position="158"/>
    </location>
</feature>
<reference evidence="4 5" key="1">
    <citation type="submission" date="2019-07" db="EMBL/GenBank/DDBJ databases">
        <title>Genomics analysis of Aphanomyces spp. identifies a new class of oomycete effector associated with host adaptation.</title>
        <authorList>
            <person name="Gaulin E."/>
        </authorList>
    </citation>
    <scope>NUCLEOTIDE SEQUENCE [LARGE SCALE GENOMIC DNA]</scope>
    <source>
        <strain evidence="4 5">ATCC 201684</strain>
    </source>
</reference>
<gene>
    <name evidence="4" type="ORF">Ae201684_002463</name>
</gene>
<feature type="transmembrane region" description="Helical" evidence="3">
    <location>
        <begin position="205"/>
        <end position="225"/>
    </location>
</feature>
<accession>A0A6G0XQH2</accession>
<feature type="transmembrane region" description="Helical" evidence="3">
    <location>
        <begin position="113"/>
        <end position="135"/>
    </location>
</feature>
<evidence type="ECO:0008006" key="6">
    <source>
        <dbReference type="Google" id="ProtNLM"/>
    </source>
</evidence>
<evidence type="ECO:0000256" key="1">
    <source>
        <dbReference type="ARBA" id="ARBA00022737"/>
    </source>
</evidence>
<proteinExistence type="predicted"/>
<feature type="transmembrane region" description="Helical" evidence="3">
    <location>
        <begin position="21"/>
        <end position="37"/>
    </location>
</feature>
<dbReference type="PANTHER" id="PTHR10582:SF2">
    <property type="entry name" value="INACTIVE"/>
    <property type="match status" value="1"/>
</dbReference>
<keyword evidence="1" id="KW-0677">Repeat</keyword>
<dbReference type="Proteomes" id="UP000481153">
    <property type="component" value="Unassembled WGS sequence"/>
</dbReference>
<keyword evidence="5" id="KW-1185">Reference proteome</keyword>
<feature type="transmembrane region" description="Helical" evidence="3">
    <location>
        <begin position="49"/>
        <end position="74"/>
    </location>
</feature>
<dbReference type="EMBL" id="VJMJ01000025">
    <property type="protein sequence ID" value="KAF0742764.1"/>
    <property type="molecule type" value="Genomic_DNA"/>
</dbReference>
<organism evidence="4 5">
    <name type="scientific">Aphanomyces euteiches</name>
    <dbReference type="NCBI Taxonomy" id="100861"/>
    <lineage>
        <taxon>Eukaryota</taxon>
        <taxon>Sar</taxon>
        <taxon>Stramenopiles</taxon>
        <taxon>Oomycota</taxon>
        <taxon>Saprolegniomycetes</taxon>
        <taxon>Saprolegniales</taxon>
        <taxon>Verrucalvaceae</taxon>
        <taxon>Aphanomyces</taxon>
    </lineage>
</organism>
<feature type="transmembrane region" description="Helical" evidence="3">
    <location>
        <begin position="312"/>
        <end position="333"/>
    </location>
</feature>
<sequence length="635" mass="73408">MHRVLAIKWELFAQRKYLEQLFMNILLLVLITVSSIIHGDELAKKTPSVFELTTILGTFTFFFAIVGFITTQFLHPRALWRLARFFYDGSFKFDPSYDIPGLKLQKQLAKRRLALIALFFTVLLTTAALFLMRLFKLESSYHDFISIVLGVTALYFLWQEMKEMTDEDYFKSIFNIGQLFIYLTIFFVVIPINLGIYYAPEEIRSGIGAFVTITLWILSVQYLEVLPSVSFMLPMMANMMNDVKNFFIFFGIFQIGLTVSFYQLFRKSGDGSFISLPQSFITTYFVAFGNLPTDSLDSLVPEGGTMNPYQEFLYTVAVIMIMFQAAVVVIMLLNVLMAMMNNAVNGGLESAKTEALAKYAQCILRLELALDMGENEVYDSIYFVKPGDDPTTPQGVLNPLFHERCSKAEVNMNEEQEKKIQEHIDRKEAWEELMGKLEKQTNVELTKFEDKLLHIKHFTDMDVDQILAQELTQIRNIRDQLRAIFERCRKAKGQDRDHVLDRLQNSLNKFFNKLQQDVLRVWNANKDEAHNKCVLLYHMAFQRDMETETNALKNKVKTELEESLELAGMINLVEEPKLSELKQSMDDSHATVSESSHQVVAMVQEVQLDVQTKFDELMEIIRELKADRKKEGQED</sequence>